<dbReference type="AlphaFoldDB" id="A0A6J6PHP2"/>
<dbReference type="InterPro" id="IPR050109">
    <property type="entry name" value="HTH-type_TetR-like_transc_reg"/>
</dbReference>
<dbReference type="PANTHER" id="PTHR30055:SF234">
    <property type="entry name" value="HTH-TYPE TRANSCRIPTIONAL REGULATOR BETI"/>
    <property type="match status" value="1"/>
</dbReference>
<keyword evidence="1" id="KW-0805">Transcription regulation</keyword>
<dbReference type="PROSITE" id="PS50977">
    <property type="entry name" value="HTH_TETR_2"/>
    <property type="match status" value="1"/>
</dbReference>
<evidence type="ECO:0000259" key="4">
    <source>
        <dbReference type="PROSITE" id="PS50977"/>
    </source>
</evidence>
<keyword evidence="3" id="KW-0804">Transcription</keyword>
<dbReference type="EMBL" id="CAEZXE010000267">
    <property type="protein sequence ID" value="CAB4698167.1"/>
    <property type="molecule type" value="Genomic_DNA"/>
</dbReference>
<dbReference type="Pfam" id="PF00440">
    <property type="entry name" value="TetR_N"/>
    <property type="match status" value="1"/>
</dbReference>
<accession>A0A6J6PHP2</accession>
<dbReference type="Gene3D" id="1.10.357.10">
    <property type="entry name" value="Tetracycline Repressor, domain 2"/>
    <property type="match status" value="1"/>
</dbReference>
<evidence type="ECO:0000256" key="3">
    <source>
        <dbReference type="ARBA" id="ARBA00023163"/>
    </source>
</evidence>
<reference evidence="5" key="1">
    <citation type="submission" date="2020-05" db="EMBL/GenBank/DDBJ databases">
        <authorList>
            <person name="Chiriac C."/>
            <person name="Salcher M."/>
            <person name="Ghai R."/>
            <person name="Kavagutti S V."/>
        </authorList>
    </citation>
    <scope>NUCLEOTIDE SEQUENCE</scope>
</reference>
<keyword evidence="2" id="KW-0238">DNA-binding</keyword>
<dbReference type="InterPro" id="IPR009057">
    <property type="entry name" value="Homeodomain-like_sf"/>
</dbReference>
<name>A0A6J6PHP2_9ZZZZ</name>
<evidence type="ECO:0000256" key="2">
    <source>
        <dbReference type="ARBA" id="ARBA00023125"/>
    </source>
</evidence>
<dbReference type="InterPro" id="IPR001647">
    <property type="entry name" value="HTH_TetR"/>
</dbReference>
<dbReference type="GO" id="GO:0000976">
    <property type="term" value="F:transcription cis-regulatory region binding"/>
    <property type="evidence" value="ECO:0007669"/>
    <property type="project" value="TreeGrafter"/>
</dbReference>
<proteinExistence type="predicted"/>
<protein>
    <submittedName>
        <fullName evidence="5">Unannotated protein</fullName>
    </submittedName>
</protein>
<dbReference type="SUPFAM" id="SSF46689">
    <property type="entry name" value="Homeodomain-like"/>
    <property type="match status" value="1"/>
</dbReference>
<gene>
    <name evidence="5" type="ORF">UFOPK2350_01950</name>
</gene>
<dbReference type="GO" id="GO:0003700">
    <property type="term" value="F:DNA-binding transcription factor activity"/>
    <property type="evidence" value="ECO:0007669"/>
    <property type="project" value="TreeGrafter"/>
</dbReference>
<organism evidence="5">
    <name type="scientific">freshwater metagenome</name>
    <dbReference type="NCBI Taxonomy" id="449393"/>
    <lineage>
        <taxon>unclassified sequences</taxon>
        <taxon>metagenomes</taxon>
        <taxon>ecological metagenomes</taxon>
    </lineage>
</organism>
<evidence type="ECO:0000313" key="5">
    <source>
        <dbReference type="EMBL" id="CAB4698167.1"/>
    </source>
</evidence>
<evidence type="ECO:0000256" key="1">
    <source>
        <dbReference type="ARBA" id="ARBA00023015"/>
    </source>
</evidence>
<dbReference type="PANTHER" id="PTHR30055">
    <property type="entry name" value="HTH-TYPE TRANSCRIPTIONAL REGULATOR RUTR"/>
    <property type="match status" value="1"/>
</dbReference>
<feature type="domain" description="HTH tetR-type" evidence="4">
    <location>
        <begin position="4"/>
        <end position="64"/>
    </location>
</feature>
<sequence>MERHPTHQKILDEAIRIIEANGEAGLRVHDIEVAVDVTPPSIYHFFGSREGLVSAAQAERLVRSFAEFNAVSDSILSGVSTRAELREAVRKILTMIYDPSRSVPRQQRLFALGSAEGRPELAVILGEEARSFLRQLAASFQIFKDIGWIRSDLDLEAFIQWLAGQILGRIYIEIGCEPAPNPAWDAISIEAVLFVAFGSLADDLSS</sequence>